<evidence type="ECO:0000313" key="2">
    <source>
        <dbReference type="EMBL" id="KAK1399225.1"/>
    </source>
</evidence>
<sequence length="443" mass="50106">MDRNWFVDEANTDVMEDTDTDGGRFSVEKDIPNVINEDLRDHPDMHENLKDDAELPLWHGCTQASRLSALLTLYNLKVGHQIYDAFFSEMLRAVSEILPDGNVLPPGENNPVVTRLDAWEYARRNADGVVDDPVTLQVLEDVITISDQLPEHELTKIGTDDLLARLIPLEYSGRVRAVGWGVTKTSLQAVSSVSEISKLKNDISFLKNEIKEMKRKGYIPGVQSGGSSHMDNFDIDDDVDGEHDGNHDDVLSENLLEGKNACYLYLEPNRRNVGKGVLWKDPNDRILHGVPLEEEYVRVQFEVAVPSEYNTQLPTPCDEAALVREDPGYFIAWPLNFFLLLSRQRQKPKNKEKGKCGIGQEKVKDKENEKEKTLESTGVVSSRQLGYPLSQDVCHDGVVELVRVAIVFDRVTDIQIEMGPFWDGNPWTEHINKENVLEVLNEQ</sequence>
<dbReference type="PANTHER" id="PTHR33018">
    <property type="entry name" value="OS10G0338966 PROTEIN-RELATED"/>
    <property type="match status" value="1"/>
</dbReference>
<keyword evidence="3" id="KW-1185">Reference proteome</keyword>
<accession>A0AAD8N2C6</accession>
<evidence type="ECO:0000259" key="1">
    <source>
        <dbReference type="Pfam" id="PF26133"/>
    </source>
</evidence>
<organism evidence="2 3">
    <name type="scientific">Heracleum sosnowskyi</name>
    <dbReference type="NCBI Taxonomy" id="360622"/>
    <lineage>
        <taxon>Eukaryota</taxon>
        <taxon>Viridiplantae</taxon>
        <taxon>Streptophyta</taxon>
        <taxon>Embryophyta</taxon>
        <taxon>Tracheophyta</taxon>
        <taxon>Spermatophyta</taxon>
        <taxon>Magnoliopsida</taxon>
        <taxon>eudicotyledons</taxon>
        <taxon>Gunneridae</taxon>
        <taxon>Pentapetalae</taxon>
        <taxon>asterids</taxon>
        <taxon>campanulids</taxon>
        <taxon>Apiales</taxon>
        <taxon>Apiaceae</taxon>
        <taxon>Apioideae</taxon>
        <taxon>apioid superclade</taxon>
        <taxon>Tordylieae</taxon>
        <taxon>Tordyliinae</taxon>
        <taxon>Heracleum</taxon>
    </lineage>
</organism>
<proteinExistence type="predicted"/>
<dbReference type="EMBL" id="JAUIZM010000002">
    <property type="protein sequence ID" value="KAK1399225.1"/>
    <property type="molecule type" value="Genomic_DNA"/>
</dbReference>
<reference evidence="2" key="2">
    <citation type="submission" date="2023-05" db="EMBL/GenBank/DDBJ databases">
        <authorList>
            <person name="Schelkunov M.I."/>
        </authorList>
    </citation>
    <scope>NUCLEOTIDE SEQUENCE</scope>
    <source>
        <strain evidence="2">Hsosn_3</strain>
        <tissue evidence="2">Leaf</tissue>
    </source>
</reference>
<evidence type="ECO:0000313" key="3">
    <source>
        <dbReference type="Proteomes" id="UP001237642"/>
    </source>
</evidence>
<dbReference type="Pfam" id="PF26133">
    <property type="entry name" value="DUF8039"/>
    <property type="match status" value="1"/>
</dbReference>
<name>A0AAD8N2C6_9APIA</name>
<dbReference type="PANTHER" id="PTHR33018:SF31">
    <property type="entry name" value="TRANSPOSASE, PTTA_EN_SPM, PLANT"/>
    <property type="match status" value="1"/>
</dbReference>
<dbReference type="Proteomes" id="UP001237642">
    <property type="component" value="Unassembled WGS sequence"/>
</dbReference>
<gene>
    <name evidence="2" type="ORF">POM88_009088</name>
</gene>
<feature type="domain" description="DUF8039" evidence="1">
    <location>
        <begin position="257"/>
        <end position="336"/>
    </location>
</feature>
<reference evidence="2" key="1">
    <citation type="submission" date="2023-02" db="EMBL/GenBank/DDBJ databases">
        <title>Genome of toxic invasive species Heracleum sosnowskyi carries increased number of genes despite the absence of recent whole-genome duplications.</title>
        <authorList>
            <person name="Schelkunov M."/>
            <person name="Shtratnikova V."/>
            <person name="Makarenko M."/>
            <person name="Klepikova A."/>
            <person name="Omelchenko D."/>
            <person name="Novikova G."/>
            <person name="Obukhova E."/>
            <person name="Bogdanov V."/>
            <person name="Penin A."/>
            <person name="Logacheva M."/>
        </authorList>
    </citation>
    <scope>NUCLEOTIDE SEQUENCE</scope>
    <source>
        <strain evidence="2">Hsosn_3</strain>
        <tissue evidence="2">Leaf</tissue>
    </source>
</reference>
<comment type="caution">
    <text evidence="2">The sequence shown here is derived from an EMBL/GenBank/DDBJ whole genome shotgun (WGS) entry which is preliminary data.</text>
</comment>
<dbReference type="AlphaFoldDB" id="A0AAD8N2C6"/>
<dbReference type="InterPro" id="IPR058352">
    <property type="entry name" value="DUF8039"/>
</dbReference>
<protein>
    <recommendedName>
        <fullName evidence="1">DUF8039 domain-containing protein</fullName>
    </recommendedName>
</protein>